<evidence type="ECO:0000313" key="6">
    <source>
        <dbReference type="Ensembl" id="ENSDNVP00000025477.1"/>
    </source>
</evidence>
<feature type="region of interest" description="Disordered" evidence="5">
    <location>
        <begin position="1"/>
        <end position="178"/>
    </location>
</feature>
<dbReference type="PANTHER" id="PTHR12469:SF2">
    <property type="entry name" value="SUCCINATE DEHYDROGENASE ASSEMBLY FACTOR 2, MITOCHONDRIAL"/>
    <property type="match status" value="1"/>
</dbReference>
<evidence type="ECO:0000256" key="5">
    <source>
        <dbReference type="SAM" id="MobiDB-lite"/>
    </source>
</evidence>
<evidence type="ECO:0000313" key="7">
    <source>
        <dbReference type="Proteomes" id="UP000694423"/>
    </source>
</evidence>
<keyword evidence="2 4" id="KW-0496">Mitochondrion</keyword>
<dbReference type="Pfam" id="PF03937">
    <property type="entry name" value="Sdh5"/>
    <property type="match status" value="1"/>
</dbReference>
<dbReference type="GO" id="GO:0006121">
    <property type="term" value="P:mitochondrial electron transport, succinate to ubiquinone"/>
    <property type="evidence" value="ECO:0007669"/>
    <property type="project" value="UniProtKB-UniRule"/>
</dbReference>
<accession>A0A8C4KK35</accession>
<organism evidence="6 7">
    <name type="scientific">Dromaius novaehollandiae</name>
    <name type="common">Emu</name>
    <dbReference type="NCBI Taxonomy" id="8790"/>
    <lineage>
        <taxon>Eukaryota</taxon>
        <taxon>Metazoa</taxon>
        <taxon>Chordata</taxon>
        <taxon>Craniata</taxon>
        <taxon>Vertebrata</taxon>
        <taxon>Euteleostomi</taxon>
        <taxon>Archelosauria</taxon>
        <taxon>Archosauria</taxon>
        <taxon>Dinosauria</taxon>
        <taxon>Saurischia</taxon>
        <taxon>Theropoda</taxon>
        <taxon>Coelurosauria</taxon>
        <taxon>Aves</taxon>
        <taxon>Palaeognathae</taxon>
        <taxon>Casuariiformes</taxon>
        <taxon>Dromaiidae</taxon>
        <taxon>Dromaius</taxon>
    </lineage>
</organism>
<comment type="function">
    <text evidence="4">Plays an essential role in the assembly of succinate dehydrogenase (SDH), an enzyme complex (also referred to as respiratory complex II) that is a component of both the tricarboxylic acid (TCA) cycle and the mitochondrial electron transport chain, and which couples the oxidation of succinate to fumarate with the reduction of ubiquinone (coenzyme Q) to ubiquinol. Required for flavinylation (covalent attachment of FAD) of the flavoprotein subunit SDHA of the SDH catalytic dimer.</text>
</comment>
<dbReference type="PRINTS" id="PR01217">
    <property type="entry name" value="PRICHEXTENSN"/>
</dbReference>
<dbReference type="Ensembl" id="ENSDNVT00000030820.1">
    <property type="protein sequence ID" value="ENSDNVP00000025477.1"/>
    <property type="gene ID" value="ENSDNVG00000017723.1"/>
</dbReference>
<dbReference type="AlphaFoldDB" id="A0A8C4KK35"/>
<feature type="compositionally biased region" description="Pro residues" evidence="5">
    <location>
        <begin position="36"/>
        <end position="53"/>
    </location>
</feature>
<dbReference type="GO" id="GO:0010719">
    <property type="term" value="P:negative regulation of epithelial to mesenchymal transition"/>
    <property type="evidence" value="ECO:0007669"/>
    <property type="project" value="UniProtKB-ARBA"/>
</dbReference>
<dbReference type="InterPro" id="IPR005631">
    <property type="entry name" value="SDH"/>
</dbReference>
<dbReference type="SUPFAM" id="SSF109910">
    <property type="entry name" value="YgfY-like"/>
    <property type="match status" value="1"/>
</dbReference>
<feature type="compositionally biased region" description="Low complexity" evidence="5">
    <location>
        <begin position="131"/>
        <end position="147"/>
    </location>
</feature>
<dbReference type="Proteomes" id="UP000694423">
    <property type="component" value="Unplaced"/>
</dbReference>
<dbReference type="HAMAP" id="MF_03057">
    <property type="entry name" value="SDHAF2"/>
    <property type="match status" value="1"/>
</dbReference>
<evidence type="ECO:0000256" key="1">
    <source>
        <dbReference type="ARBA" id="ARBA00004305"/>
    </source>
</evidence>
<protein>
    <recommendedName>
        <fullName evidence="4">Succinate dehydrogenase assembly factor 2, mitochondrial</fullName>
        <shortName evidence="4">SDH assembly factor 2</shortName>
        <shortName evidence="4">SDHAF2</shortName>
    </recommendedName>
</protein>
<comment type="subunit">
    <text evidence="4">Interacts with SDHA within the SDH catalytic dimer.</text>
</comment>
<feature type="compositionally biased region" description="Pro residues" evidence="5">
    <location>
        <begin position="88"/>
        <end position="99"/>
    </location>
</feature>
<dbReference type="GO" id="GO:0005759">
    <property type="term" value="C:mitochondrial matrix"/>
    <property type="evidence" value="ECO:0007669"/>
    <property type="project" value="UniProtKB-SubCell"/>
</dbReference>
<sequence length="335" mass="37050">SPQNPALDPSPGAAPPERGTTAPHPQTSPVEAGSDPPLPSKHPPGTTPKPLPPDSTTAPPAWPSPPHRPSPNGRPGAGGGEEAAGRAPPAPVPSRPVPSRPWWRRPGTPRPRRGPAPPRPLPRTAPPGEQAPARAPPALTAAAAAPRPFRPPPRPFRPAPPRGPRRRAPPGHRARLPRFAERLRGVPWALCRPILGHVSVQRSYRGDSPADSGKDVLEIPLPPWQERPNEPLETKRARLLYESRKRGMLENCILLSLFAKENLNRMSERQLNLYDRLINEPSNDWDIYYWATEAKPTPAVFENDVMAMLREFAKNKNREQRLRQPDLEYLFESPR</sequence>
<dbReference type="Gene3D" id="1.10.150.250">
    <property type="entry name" value="Flavinator of succinate dehydrogenase"/>
    <property type="match status" value="1"/>
</dbReference>
<comment type="subcellular location">
    <subcellularLocation>
        <location evidence="1 4">Mitochondrion matrix</location>
    </subcellularLocation>
</comment>
<comment type="similarity">
    <text evidence="4">Belongs to the SDHAF2 family.</text>
</comment>
<evidence type="ECO:0000256" key="4">
    <source>
        <dbReference type="HAMAP-Rule" id="MF_03057"/>
    </source>
</evidence>
<dbReference type="InterPro" id="IPR028882">
    <property type="entry name" value="SDHAF2"/>
</dbReference>
<evidence type="ECO:0000256" key="3">
    <source>
        <dbReference type="ARBA" id="ARBA00023186"/>
    </source>
</evidence>
<dbReference type="GO" id="GO:0006099">
    <property type="term" value="P:tricarboxylic acid cycle"/>
    <property type="evidence" value="ECO:0007669"/>
    <property type="project" value="TreeGrafter"/>
</dbReference>
<dbReference type="GO" id="GO:0034553">
    <property type="term" value="P:mitochondrial respiratory chain complex II assembly"/>
    <property type="evidence" value="ECO:0007669"/>
    <property type="project" value="TreeGrafter"/>
</dbReference>
<feature type="compositionally biased region" description="Pro residues" evidence="5">
    <location>
        <begin position="148"/>
        <end position="162"/>
    </location>
</feature>
<reference evidence="6" key="2">
    <citation type="submission" date="2025-09" db="UniProtKB">
        <authorList>
            <consortium name="Ensembl"/>
        </authorList>
    </citation>
    <scope>IDENTIFICATION</scope>
</reference>
<gene>
    <name evidence="4 6" type="primary">SDHAF2</name>
    <name evidence="4" type="synonym">PGL2</name>
    <name evidence="4" type="synonym">SDH5</name>
</gene>
<feature type="compositionally biased region" description="Pro residues" evidence="5">
    <location>
        <begin position="114"/>
        <end position="125"/>
    </location>
</feature>
<dbReference type="GO" id="GO:0090090">
    <property type="term" value="P:negative regulation of canonical Wnt signaling pathway"/>
    <property type="evidence" value="ECO:0007669"/>
    <property type="project" value="UniProtKB-ARBA"/>
</dbReference>
<reference evidence="6" key="1">
    <citation type="submission" date="2025-08" db="UniProtKB">
        <authorList>
            <consortium name="Ensembl"/>
        </authorList>
    </citation>
    <scope>IDENTIFICATION</scope>
</reference>
<feature type="compositionally biased region" description="Basic residues" evidence="5">
    <location>
        <begin position="163"/>
        <end position="176"/>
    </location>
</feature>
<dbReference type="InterPro" id="IPR036714">
    <property type="entry name" value="SDH_sf"/>
</dbReference>
<evidence type="ECO:0000256" key="2">
    <source>
        <dbReference type="ARBA" id="ARBA00023128"/>
    </source>
</evidence>
<dbReference type="PANTHER" id="PTHR12469">
    <property type="entry name" value="PROTEIN EMI5 HOMOLOG, MITOCHONDRIAL"/>
    <property type="match status" value="1"/>
</dbReference>
<keyword evidence="7" id="KW-1185">Reference proteome</keyword>
<feature type="compositionally biased region" description="Pro residues" evidence="5">
    <location>
        <begin position="60"/>
        <end position="69"/>
    </location>
</feature>
<name>A0A8C4KK35_DRONO</name>
<proteinExistence type="inferred from homology"/>
<keyword evidence="3 4" id="KW-0143">Chaperone</keyword>
<feature type="region of interest" description="Disordered" evidence="5">
    <location>
        <begin position="203"/>
        <end position="229"/>
    </location>
</feature>
<dbReference type="FunFam" id="1.10.150.250:FF:000002">
    <property type="entry name" value="Succinate dehydrogenase assembly factor 2, mitochondrial"/>
    <property type="match status" value="1"/>
</dbReference>